<keyword evidence="2" id="KW-1185">Reference proteome</keyword>
<sequence>MPEAGHAEPAINFDGLVSALHARLRHGGTVDEIAEPALLACRRLARAGQVQWLAAALRVSGQVSDLAQSVARERLPRLIINEYLIGRLGLDPTLVMRWEAAHGGALALIAERALDPTGLPMAIQAVESSIAAFARTT</sequence>
<name>A0A142JKD8_9BURK</name>
<dbReference type="STRING" id="1796606.A2G96_12815"/>
<gene>
    <name evidence="1" type="ORF">A2G96_12815</name>
</gene>
<dbReference type="Proteomes" id="UP000075238">
    <property type="component" value="Chromosome 1"/>
</dbReference>
<evidence type="ECO:0000313" key="1">
    <source>
        <dbReference type="EMBL" id="AMR78550.1"/>
    </source>
</evidence>
<dbReference type="AlphaFoldDB" id="A0A142JKD8"/>
<proteinExistence type="predicted"/>
<accession>A0A142JKD8</accession>
<reference evidence="1 2" key="1">
    <citation type="submission" date="2016-03" db="EMBL/GenBank/DDBJ databases">
        <title>Complete genome sequence of a novel chlorpyrifos degrading bacterium, Cupriavidus nantongensis sp. X1.</title>
        <authorList>
            <person name="Fang L."/>
        </authorList>
    </citation>
    <scope>NUCLEOTIDE SEQUENCE [LARGE SCALE GENOMIC DNA]</scope>
    <source>
        <strain evidence="1 2">X1</strain>
    </source>
</reference>
<evidence type="ECO:0000313" key="2">
    <source>
        <dbReference type="Proteomes" id="UP000075238"/>
    </source>
</evidence>
<protein>
    <submittedName>
        <fullName evidence="1">Uncharacterized protein</fullName>
    </submittedName>
</protein>
<dbReference type="KEGG" id="cnan:A2G96_12815"/>
<organism evidence="1 2">
    <name type="scientific">Cupriavidus nantongensis</name>
    <dbReference type="NCBI Taxonomy" id="1796606"/>
    <lineage>
        <taxon>Bacteria</taxon>
        <taxon>Pseudomonadati</taxon>
        <taxon>Pseudomonadota</taxon>
        <taxon>Betaproteobacteria</taxon>
        <taxon>Burkholderiales</taxon>
        <taxon>Burkholderiaceae</taxon>
        <taxon>Cupriavidus</taxon>
    </lineage>
</organism>
<dbReference type="EMBL" id="CP014844">
    <property type="protein sequence ID" value="AMR78550.1"/>
    <property type="molecule type" value="Genomic_DNA"/>
</dbReference>